<dbReference type="RefSeq" id="WP_192012014.1">
    <property type="nucleotide sequence ID" value="NZ_JACYTQ010000010.1"/>
</dbReference>
<organism evidence="1 2">
    <name type="scientific">Echinicola arenosa</name>
    <dbReference type="NCBI Taxonomy" id="2774144"/>
    <lineage>
        <taxon>Bacteria</taxon>
        <taxon>Pseudomonadati</taxon>
        <taxon>Bacteroidota</taxon>
        <taxon>Cytophagia</taxon>
        <taxon>Cytophagales</taxon>
        <taxon>Cyclobacteriaceae</taxon>
        <taxon>Echinicola</taxon>
    </lineage>
</organism>
<evidence type="ECO:0000313" key="1">
    <source>
        <dbReference type="EMBL" id="MBD8491139.1"/>
    </source>
</evidence>
<name>A0ABR9ARH1_9BACT</name>
<accession>A0ABR9ARH1</accession>
<gene>
    <name evidence="1" type="ORF">IFO69_20465</name>
</gene>
<sequence length="165" mass="19092">MSAIADFRIIKTDKLDALKEASEIIIKKSLFKRTVTDNYWSFIEEYSKKLKDFEWSGYIFGNLLIYLQENKKIDLLTSEFDVIADWISEKRGASLMIFTHNHKKAFLDKLDSENFPMEELINFNKEFSEDDDPELAKAQIAGIDAIKASLEELIDDKEIVILNVG</sequence>
<reference evidence="1 2" key="1">
    <citation type="submission" date="2020-09" db="EMBL/GenBank/DDBJ databases">
        <title>Echinicola sp. CAU 1574 isolated from sand of Sido Beach.</title>
        <authorList>
            <person name="Kim W."/>
        </authorList>
    </citation>
    <scope>NUCLEOTIDE SEQUENCE [LARGE SCALE GENOMIC DNA]</scope>
    <source>
        <strain evidence="1 2">CAU 1574</strain>
    </source>
</reference>
<dbReference type="EMBL" id="JACYTQ010000010">
    <property type="protein sequence ID" value="MBD8491139.1"/>
    <property type="molecule type" value="Genomic_DNA"/>
</dbReference>
<dbReference type="Proteomes" id="UP000647133">
    <property type="component" value="Unassembled WGS sequence"/>
</dbReference>
<proteinExistence type="predicted"/>
<keyword evidence="2" id="KW-1185">Reference proteome</keyword>
<evidence type="ECO:0000313" key="2">
    <source>
        <dbReference type="Proteomes" id="UP000647133"/>
    </source>
</evidence>
<protein>
    <submittedName>
        <fullName evidence="1">Uncharacterized protein</fullName>
    </submittedName>
</protein>
<comment type="caution">
    <text evidence="1">The sequence shown here is derived from an EMBL/GenBank/DDBJ whole genome shotgun (WGS) entry which is preliminary data.</text>
</comment>